<dbReference type="Pfam" id="PF08478">
    <property type="entry name" value="POTRA_1"/>
    <property type="match status" value="1"/>
</dbReference>
<dbReference type="RefSeq" id="WP_206658781.1">
    <property type="nucleotide sequence ID" value="NZ_CP071182.1"/>
</dbReference>
<evidence type="ECO:0000256" key="5">
    <source>
        <dbReference type="ARBA" id="ARBA00023306"/>
    </source>
</evidence>
<dbReference type="AlphaFoldDB" id="A0A9X7W343"/>
<keyword evidence="5" id="KW-0131">Cell cycle</keyword>
<organism evidence="8 9">
    <name type="scientific">Alicyclobacillus mengziensis</name>
    <dbReference type="NCBI Taxonomy" id="2931921"/>
    <lineage>
        <taxon>Bacteria</taxon>
        <taxon>Bacillati</taxon>
        <taxon>Bacillota</taxon>
        <taxon>Bacilli</taxon>
        <taxon>Bacillales</taxon>
        <taxon>Alicyclobacillaceae</taxon>
        <taxon>Alicyclobacillus</taxon>
    </lineage>
</organism>
<keyword evidence="6" id="KW-0472">Membrane</keyword>
<accession>A0A9X7W343</accession>
<dbReference type="InterPro" id="IPR013685">
    <property type="entry name" value="POTRA_FtsQ_type"/>
</dbReference>
<evidence type="ECO:0000256" key="4">
    <source>
        <dbReference type="ARBA" id="ARBA00022989"/>
    </source>
</evidence>
<dbReference type="Gene3D" id="3.40.50.10960">
    <property type="match status" value="1"/>
</dbReference>
<keyword evidence="4 6" id="KW-1133">Transmembrane helix</keyword>
<evidence type="ECO:0000313" key="8">
    <source>
        <dbReference type="EMBL" id="QSO49470.1"/>
    </source>
</evidence>
<gene>
    <name evidence="8" type="ORF">JZ786_11540</name>
</gene>
<sequence length="262" mass="28644">MPNPASRTYEVRRDARKNKVWTRRIVFAFFIFIGLVVLLESPLTRIRRIVVSGNSIPASTIISDSNLHTGMSLWQVNPGAVAHFIMAREPLVQTVSVHTNYRSGTVSIALTQKAEVAIFSEGGQLYSLLNDGTVYQRLKPNTPLNVPLVESTAAHVHVQLGAVAMVPGVATLCKELEKTPHSEVDEISQIVLDAYGNATMYLDNGFAVQTESQQVASTLGNVQGVITYFTGRGYGPGLIDMIGNPPYRYIPFQPTANTKKGK</sequence>
<feature type="transmembrane region" description="Helical" evidence="6">
    <location>
        <begin position="21"/>
        <end position="39"/>
    </location>
</feature>
<reference evidence="8 9" key="1">
    <citation type="submission" date="2021-02" db="EMBL/GenBank/DDBJ databases">
        <title>Alicyclobacillus curvatus sp. nov. and Alicyclobacillus mengziensis sp. nov., two acidophilic bacteria isolated from acid mine drainage.</title>
        <authorList>
            <person name="Huang Y."/>
        </authorList>
    </citation>
    <scope>NUCLEOTIDE SEQUENCE [LARGE SCALE GENOMIC DNA]</scope>
    <source>
        <strain evidence="8 9">S30H14</strain>
    </source>
</reference>
<proteinExistence type="predicted"/>
<evidence type="ECO:0000256" key="3">
    <source>
        <dbReference type="ARBA" id="ARBA00022692"/>
    </source>
</evidence>
<keyword evidence="1" id="KW-1003">Cell membrane</keyword>
<evidence type="ECO:0000313" key="9">
    <source>
        <dbReference type="Proteomes" id="UP000663505"/>
    </source>
</evidence>
<dbReference type="KEGG" id="afx:JZ786_11540"/>
<evidence type="ECO:0000256" key="2">
    <source>
        <dbReference type="ARBA" id="ARBA00022618"/>
    </source>
</evidence>
<dbReference type="EMBL" id="CP071182">
    <property type="protein sequence ID" value="QSO49470.1"/>
    <property type="molecule type" value="Genomic_DNA"/>
</dbReference>
<dbReference type="Proteomes" id="UP000663505">
    <property type="component" value="Chromosome"/>
</dbReference>
<keyword evidence="3 6" id="KW-0812">Transmembrane</keyword>
<feature type="domain" description="POTRA" evidence="7">
    <location>
        <begin position="45"/>
        <end position="111"/>
    </location>
</feature>
<keyword evidence="9" id="KW-1185">Reference proteome</keyword>
<protein>
    <submittedName>
        <fullName evidence="8">FtsQ-type POTRA domain-containing protein</fullName>
    </submittedName>
</protein>
<evidence type="ECO:0000256" key="1">
    <source>
        <dbReference type="ARBA" id="ARBA00022475"/>
    </source>
</evidence>
<keyword evidence="2" id="KW-0132">Cell division</keyword>
<evidence type="ECO:0000256" key="6">
    <source>
        <dbReference type="SAM" id="Phobius"/>
    </source>
</evidence>
<evidence type="ECO:0000259" key="7">
    <source>
        <dbReference type="Pfam" id="PF08478"/>
    </source>
</evidence>
<name>A0A9X7W343_9BACL</name>